<comment type="caution">
    <text evidence="1">The sequence shown here is derived from an EMBL/GenBank/DDBJ whole genome shotgun (WGS) entry which is preliminary data.</text>
</comment>
<evidence type="ECO:0000313" key="2">
    <source>
        <dbReference type="Proteomes" id="UP001168338"/>
    </source>
</evidence>
<gene>
    <name evidence="1" type="ORF">FGU65_07550</name>
</gene>
<sequence>MARTITVTRWENEQDVDNAVHTIRAEMAGGRGLSQETEREMQHSLRIADAHLTDMFLREVRNHVPEAMHYFEEHGGGS</sequence>
<reference evidence="1" key="1">
    <citation type="submission" date="2019-05" db="EMBL/GenBank/DDBJ databases">
        <title>Methanoculleus sp. FWC-SCC1, a methanogenic archaeon isolated from deep marine cold seep.</title>
        <authorList>
            <person name="Chen Y.-W."/>
            <person name="Chen S.-C."/>
            <person name="Teng N.-H."/>
            <person name="Lai M.-C."/>
        </authorList>
    </citation>
    <scope>NUCLEOTIDE SEQUENCE</scope>
    <source>
        <strain evidence="1">FWC-SCC1</strain>
    </source>
</reference>
<keyword evidence="2" id="KW-1185">Reference proteome</keyword>
<dbReference type="EMBL" id="VCYH01000004">
    <property type="protein sequence ID" value="MDN7024740.1"/>
    <property type="molecule type" value="Genomic_DNA"/>
</dbReference>
<evidence type="ECO:0000313" key="1">
    <source>
        <dbReference type="EMBL" id="MDN7024740.1"/>
    </source>
</evidence>
<dbReference type="RefSeq" id="WP_301663855.1">
    <property type="nucleotide sequence ID" value="NZ_VCYH01000004.1"/>
</dbReference>
<accession>A0ABT8MA09</accession>
<dbReference type="Proteomes" id="UP001168338">
    <property type="component" value="Unassembled WGS sequence"/>
</dbReference>
<protein>
    <submittedName>
        <fullName evidence="1">Uncharacterized protein</fullName>
    </submittedName>
</protein>
<organism evidence="1 2">
    <name type="scientific">Methanoculleus frigidifontis</name>
    <dbReference type="NCBI Taxonomy" id="2584085"/>
    <lineage>
        <taxon>Archaea</taxon>
        <taxon>Methanobacteriati</taxon>
        <taxon>Methanobacteriota</taxon>
        <taxon>Stenosarchaea group</taxon>
        <taxon>Methanomicrobia</taxon>
        <taxon>Methanomicrobiales</taxon>
        <taxon>Methanomicrobiaceae</taxon>
        <taxon>Methanoculleus</taxon>
    </lineage>
</organism>
<proteinExistence type="predicted"/>
<name>A0ABT8MA09_9EURY</name>